<dbReference type="Proteomes" id="UP000053989">
    <property type="component" value="Unassembled WGS sequence"/>
</dbReference>
<dbReference type="InParanoid" id="A0A0C2ZJH1"/>
<sequence>MDGFHTISIVLSGKDRSLSLRGSAVTGTFIACYQNAYLININAMFSPVWHNPCTPDFGHCECHNCRGGLIDIRSRIETYKDRLDIFRFDRSCHGSYFLQLRGLWPDPLSRPHPHLCICSMSFRYHNIIDNVTTIEKTAENLTSIVAKNVGSFPVKPKAT</sequence>
<organism evidence="1 2">
    <name type="scientific">Scleroderma citrinum Foug A</name>
    <dbReference type="NCBI Taxonomy" id="1036808"/>
    <lineage>
        <taxon>Eukaryota</taxon>
        <taxon>Fungi</taxon>
        <taxon>Dikarya</taxon>
        <taxon>Basidiomycota</taxon>
        <taxon>Agaricomycotina</taxon>
        <taxon>Agaricomycetes</taxon>
        <taxon>Agaricomycetidae</taxon>
        <taxon>Boletales</taxon>
        <taxon>Sclerodermatineae</taxon>
        <taxon>Sclerodermataceae</taxon>
        <taxon>Scleroderma</taxon>
    </lineage>
</organism>
<reference evidence="1 2" key="1">
    <citation type="submission" date="2014-04" db="EMBL/GenBank/DDBJ databases">
        <authorList>
            <consortium name="DOE Joint Genome Institute"/>
            <person name="Kuo A."/>
            <person name="Kohler A."/>
            <person name="Nagy L.G."/>
            <person name="Floudas D."/>
            <person name="Copeland A."/>
            <person name="Barry K.W."/>
            <person name="Cichocki N."/>
            <person name="Veneault-Fourrey C."/>
            <person name="LaButti K."/>
            <person name="Lindquist E.A."/>
            <person name="Lipzen A."/>
            <person name="Lundell T."/>
            <person name="Morin E."/>
            <person name="Murat C."/>
            <person name="Sun H."/>
            <person name="Tunlid A."/>
            <person name="Henrissat B."/>
            <person name="Grigoriev I.V."/>
            <person name="Hibbett D.S."/>
            <person name="Martin F."/>
            <person name="Nordberg H.P."/>
            <person name="Cantor M.N."/>
            <person name="Hua S.X."/>
        </authorList>
    </citation>
    <scope>NUCLEOTIDE SEQUENCE [LARGE SCALE GENOMIC DNA]</scope>
    <source>
        <strain evidence="1 2">Foug A</strain>
    </source>
</reference>
<evidence type="ECO:0000313" key="2">
    <source>
        <dbReference type="Proteomes" id="UP000053989"/>
    </source>
</evidence>
<dbReference type="STRING" id="1036808.A0A0C2ZJH1"/>
<reference evidence="2" key="2">
    <citation type="submission" date="2015-01" db="EMBL/GenBank/DDBJ databases">
        <title>Evolutionary Origins and Diversification of the Mycorrhizal Mutualists.</title>
        <authorList>
            <consortium name="DOE Joint Genome Institute"/>
            <consortium name="Mycorrhizal Genomics Consortium"/>
            <person name="Kohler A."/>
            <person name="Kuo A."/>
            <person name="Nagy L.G."/>
            <person name="Floudas D."/>
            <person name="Copeland A."/>
            <person name="Barry K.W."/>
            <person name="Cichocki N."/>
            <person name="Veneault-Fourrey C."/>
            <person name="LaButti K."/>
            <person name="Lindquist E.A."/>
            <person name="Lipzen A."/>
            <person name="Lundell T."/>
            <person name="Morin E."/>
            <person name="Murat C."/>
            <person name="Riley R."/>
            <person name="Ohm R."/>
            <person name="Sun H."/>
            <person name="Tunlid A."/>
            <person name="Henrissat B."/>
            <person name="Grigoriev I.V."/>
            <person name="Hibbett D.S."/>
            <person name="Martin F."/>
        </authorList>
    </citation>
    <scope>NUCLEOTIDE SEQUENCE [LARGE SCALE GENOMIC DNA]</scope>
    <source>
        <strain evidence="2">Foug A</strain>
    </source>
</reference>
<evidence type="ECO:0000313" key="1">
    <source>
        <dbReference type="EMBL" id="KIM61738.1"/>
    </source>
</evidence>
<dbReference type="AlphaFoldDB" id="A0A0C2ZJH1"/>
<proteinExistence type="predicted"/>
<accession>A0A0C2ZJH1</accession>
<dbReference type="OrthoDB" id="2338662at2759"/>
<dbReference type="HOGENOM" id="CLU_1661832_0_0_1"/>
<keyword evidence="2" id="KW-1185">Reference proteome</keyword>
<gene>
    <name evidence="1" type="ORF">SCLCIDRAFT_121551</name>
</gene>
<protein>
    <submittedName>
        <fullName evidence="1">Uncharacterized protein</fullName>
    </submittedName>
</protein>
<dbReference type="EMBL" id="KN822049">
    <property type="protein sequence ID" value="KIM61738.1"/>
    <property type="molecule type" value="Genomic_DNA"/>
</dbReference>
<name>A0A0C2ZJH1_9AGAM</name>